<dbReference type="GO" id="GO:0051999">
    <property type="term" value="P:mannosyl-inositol phosphorylceramide biosynthetic process"/>
    <property type="evidence" value="ECO:0007669"/>
    <property type="project" value="TreeGrafter"/>
</dbReference>
<dbReference type="InterPro" id="IPR029044">
    <property type="entry name" value="Nucleotide-diphossugar_trans"/>
</dbReference>
<dbReference type="HOGENOM" id="CLU_036369_2_0_1"/>
<keyword evidence="4" id="KW-0812">Transmembrane</keyword>
<dbReference type="VEuPathDB" id="FungiDB:SPBR_02935"/>
<feature type="transmembrane region" description="Helical" evidence="4">
    <location>
        <begin position="15"/>
        <end position="38"/>
    </location>
</feature>
<feature type="compositionally biased region" description="Basic and acidic residues" evidence="3">
    <location>
        <begin position="339"/>
        <end position="350"/>
    </location>
</feature>
<feature type="compositionally biased region" description="Basic and acidic residues" evidence="3">
    <location>
        <begin position="367"/>
        <end position="390"/>
    </location>
</feature>
<keyword evidence="4" id="KW-0472">Membrane</keyword>
<organism evidence="5 6">
    <name type="scientific">Sporothrix brasiliensis 5110</name>
    <dbReference type="NCBI Taxonomy" id="1398154"/>
    <lineage>
        <taxon>Eukaryota</taxon>
        <taxon>Fungi</taxon>
        <taxon>Dikarya</taxon>
        <taxon>Ascomycota</taxon>
        <taxon>Pezizomycotina</taxon>
        <taxon>Sordariomycetes</taxon>
        <taxon>Sordariomycetidae</taxon>
        <taxon>Ophiostomatales</taxon>
        <taxon>Ophiostomataceae</taxon>
        <taxon>Sporothrix</taxon>
    </lineage>
</organism>
<feature type="region of interest" description="Disordered" evidence="3">
    <location>
        <begin position="339"/>
        <end position="390"/>
    </location>
</feature>
<comment type="similarity">
    <text evidence="1">Belongs to the glycosyltransferase 32 family.</text>
</comment>
<dbReference type="PANTHER" id="PTHR32385:SF15">
    <property type="entry name" value="INOSITOL PHOSPHOCERAMIDE MANNOSYLTRANSFERASE 1"/>
    <property type="match status" value="1"/>
</dbReference>
<evidence type="ECO:0000256" key="3">
    <source>
        <dbReference type="SAM" id="MobiDB-lite"/>
    </source>
</evidence>
<dbReference type="Gene3D" id="3.90.550.20">
    <property type="match status" value="1"/>
</dbReference>
<name>A0A0C2FNI0_9PEZI</name>
<dbReference type="PANTHER" id="PTHR32385">
    <property type="entry name" value="MANNOSYL PHOSPHORYLINOSITOL CERAMIDE SYNTHASE"/>
    <property type="match status" value="1"/>
</dbReference>
<evidence type="ECO:0000256" key="1">
    <source>
        <dbReference type="ARBA" id="ARBA00009003"/>
    </source>
</evidence>
<dbReference type="AlphaFoldDB" id="A0A0C2FNI0"/>
<dbReference type="Proteomes" id="UP000031575">
    <property type="component" value="Unassembled WGS sequence"/>
</dbReference>
<keyword evidence="4" id="KW-1133">Transmembrane helix</keyword>
<dbReference type="SUPFAM" id="SSF53448">
    <property type="entry name" value="Nucleotide-diphospho-sugar transferases"/>
    <property type="match status" value="1"/>
</dbReference>
<sequence length="390" mass="44287">MLSTGPLPRRLRSRFGLLVTGFLVVFVFLSRHILYTAWTLAYMPMVWSRDAPAFVISQALDNFDITFADYNASQTEAGFDYPDRVPPVMHHVVLGSRPALPAWTETRQSCLDFHQGWETHYWTDETAAAFVADKFPEVKATWDSYPFLIQKVDALRYMVLYEYGGAVLDMDLRCKRALGPLRRFGFVAIEAMPVGFSSGFMMAERHNPLVGAIVDSLKAYNHRWLGLPYPTVMFSTGCHFASTIHALQANRSDYKVLRGPDDNRDMHKLNGKVSTPIFDHLGSSAWHSFDGAAIIMLRNALPYLLPVLLVVGVASIVFAKRRRLRLLQRPVPHMRELLRHQHDEQQHDKYVSGSESSSTDGDDSDDEKVFRDFSPRTASRDYPSDGSRHV</sequence>
<comment type="caution">
    <text evidence="5">The sequence shown here is derived from an EMBL/GenBank/DDBJ whole genome shotgun (WGS) entry which is preliminary data.</text>
</comment>
<dbReference type="Pfam" id="PF04488">
    <property type="entry name" value="Gly_transf_sug"/>
    <property type="match status" value="1"/>
</dbReference>
<dbReference type="GO" id="GO:0016020">
    <property type="term" value="C:membrane"/>
    <property type="evidence" value="ECO:0007669"/>
    <property type="project" value="GOC"/>
</dbReference>
<evidence type="ECO:0000256" key="2">
    <source>
        <dbReference type="ARBA" id="ARBA00022679"/>
    </source>
</evidence>
<gene>
    <name evidence="5" type="ORF">SPBR_02935</name>
</gene>
<dbReference type="RefSeq" id="XP_040620598.1">
    <property type="nucleotide sequence ID" value="XM_040761238.1"/>
</dbReference>
<protein>
    <submittedName>
        <fullName evidence="5">Glycosyl transferase</fullName>
    </submittedName>
</protein>
<accession>A0A0C2FNI0</accession>
<keyword evidence="2 5" id="KW-0808">Transferase</keyword>
<dbReference type="EMBL" id="AWTV01000006">
    <property type="protein sequence ID" value="KIH92588.1"/>
    <property type="molecule type" value="Genomic_DNA"/>
</dbReference>
<evidence type="ECO:0000256" key="4">
    <source>
        <dbReference type="SAM" id="Phobius"/>
    </source>
</evidence>
<reference evidence="5 6" key="1">
    <citation type="journal article" date="2014" name="BMC Genomics">
        <title>Comparative genomics of the major fungal agents of human and animal Sporotrichosis: Sporothrix schenckii and Sporothrix brasiliensis.</title>
        <authorList>
            <person name="Teixeira M.M."/>
            <person name="de Almeida L.G."/>
            <person name="Kubitschek-Barreira P."/>
            <person name="Alves F.L."/>
            <person name="Kioshima E.S."/>
            <person name="Abadio A.K."/>
            <person name="Fernandes L."/>
            <person name="Derengowski L.S."/>
            <person name="Ferreira K.S."/>
            <person name="Souza R.C."/>
            <person name="Ruiz J.C."/>
            <person name="de Andrade N.C."/>
            <person name="Paes H.C."/>
            <person name="Nicola A.M."/>
            <person name="Albuquerque P."/>
            <person name="Gerber A.L."/>
            <person name="Martins V.P."/>
            <person name="Peconick L.D."/>
            <person name="Neto A.V."/>
            <person name="Chaucanez C.B."/>
            <person name="Silva P.A."/>
            <person name="Cunha O.L."/>
            <person name="de Oliveira F.F."/>
            <person name="dos Santos T.C."/>
            <person name="Barros A.L."/>
            <person name="Soares M.A."/>
            <person name="de Oliveira L.M."/>
            <person name="Marini M.M."/>
            <person name="Villalobos-Duno H."/>
            <person name="Cunha M.M."/>
            <person name="de Hoog S."/>
            <person name="da Silveira J.F."/>
            <person name="Henrissat B."/>
            <person name="Nino-Vega G.A."/>
            <person name="Cisalpino P.S."/>
            <person name="Mora-Montes H.M."/>
            <person name="Almeida S.R."/>
            <person name="Stajich J.E."/>
            <person name="Lopes-Bezerra L.M."/>
            <person name="Vasconcelos A.T."/>
            <person name="Felipe M.S."/>
        </authorList>
    </citation>
    <scope>NUCLEOTIDE SEQUENCE [LARGE SCALE GENOMIC DNA]</scope>
    <source>
        <strain evidence="5 6">5110</strain>
    </source>
</reference>
<dbReference type="InterPro" id="IPR051706">
    <property type="entry name" value="Glycosyltransferase_domain"/>
</dbReference>
<proteinExistence type="inferred from homology"/>
<feature type="transmembrane region" description="Helical" evidence="4">
    <location>
        <begin position="300"/>
        <end position="319"/>
    </location>
</feature>
<evidence type="ECO:0000313" key="6">
    <source>
        <dbReference type="Proteomes" id="UP000031575"/>
    </source>
</evidence>
<keyword evidence="6" id="KW-1185">Reference proteome</keyword>
<dbReference type="GeneID" id="63676159"/>
<evidence type="ECO:0000313" key="5">
    <source>
        <dbReference type="EMBL" id="KIH92588.1"/>
    </source>
</evidence>
<dbReference type="GO" id="GO:0000030">
    <property type="term" value="F:mannosyltransferase activity"/>
    <property type="evidence" value="ECO:0007669"/>
    <property type="project" value="TreeGrafter"/>
</dbReference>
<dbReference type="InterPro" id="IPR007577">
    <property type="entry name" value="GlycoTrfase_DXD_sugar-bd_CS"/>
</dbReference>
<dbReference type="OrthoDB" id="3647at2759"/>